<evidence type="ECO:0000256" key="2">
    <source>
        <dbReference type="SAM" id="MobiDB-lite"/>
    </source>
</evidence>
<reference evidence="4" key="1">
    <citation type="submission" date="2017-12" db="EMBL/GenBank/DDBJ databases">
        <title>Draft genome sequence of Telmatospirillum siberiense 26-4b1T, an acidotolerant peatland alphaproteobacterium potentially involved in sulfur cycling.</title>
        <authorList>
            <person name="Hausmann B."/>
            <person name="Pjevac P."/>
            <person name="Schreck K."/>
            <person name="Herbold C.W."/>
            <person name="Daims H."/>
            <person name="Wagner M."/>
            <person name="Pester M."/>
            <person name="Loy A."/>
        </authorList>
    </citation>
    <scope>NUCLEOTIDE SEQUENCE [LARGE SCALE GENOMIC DNA]</scope>
    <source>
        <strain evidence="4">26-4b1</strain>
    </source>
</reference>
<feature type="repeat" description="TPR" evidence="1">
    <location>
        <begin position="294"/>
        <end position="327"/>
    </location>
</feature>
<dbReference type="Gene3D" id="1.25.40.10">
    <property type="entry name" value="Tetratricopeptide repeat domain"/>
    <property type="match status" value="1"/>
</dbReference>
<name>A0A2N3PTK5_9PROT</name>
<dbReference type="OrthoDB" id="7210585at2"/>
<evidence type="ECO:0000313" key="4">
    <source>
        <dbReference type="Proteomes" id="UP000233293"/>
    </source>
</evidence>
<dbReference type="EMBL" id="PIUM01000017">
    <property type="protein sequence ID" value="PKU23741.1"/>
    <property type="molecule type" value="Genomic_DNA"/>
</dbReference>
<evidence type="ECO:0000256" key="1">
    <source>
        <dbReference type="PROSITE-ProRule" id="PRU00339"/>
    </source>
</evidence>
<keyword evidence="1" id="KW-0802">TPR repeat</keyword>
<dbReference type="RefSeq" id="WP_101251377.1">
    <property type="nucleotide sequence ID" value="NZ_PIUM01000017.1"/>
</dbReference>
<dbReference type="InterPro" id="IPR019734">
    <property type="entry name" value="TPR_rpt"/>
</dbReference>
<dbReference type="SUPFAM" id="SSF48452">
    <property type="entry name" value="TPR-like"/>
    <property type="match status" value="1"/>
</dbReference>
<dbReference type="Proteomes" id="UP000233293">
    <property type="component" value="Unassembled WGS sequence"/>
</dbReference>
<dbReference type="SUPFAM" id="SSF53448">
    <property type="entry name" value="Nucleotide-diphospho-sugar transferases"/>
    <property type="match status" value="1"/>
</dbReference>
<dbReference type="Pfam" id="PF14559">
    <property type="entry name" value="TPR_19"/>
    <property type="match status" value="1"/>
</dbReference>
<feature type="region of interest" description="Disordered" evidence="2">
    <location>
        <begin position="345"/>
        <end position="372"/>
    </location>
</feature>
<evidence type="ECO:0000313" key="3">
    <source>
        <dbReference type="EMBL" id="PKU23741.1"/>
    </source>
</evidence>
<dbReference type="InterPro" id="IPR029044">
    <property type="entry name" value="Nucleotide-diphossugar_trans"/>
</dbReference>
<protein>
    <submittedName>
        <fullName evidence="3">Uncharacterized protein</fullName>
    </submittedName>
</protein>
<feature type="compositionally biased region" description="Basic residues" evidence="2">
    <location>
        <begin position="345"/>
        <end position="359"/>
    </location>
</feature>
<dbReference type="SMART" id="SM00028">
    <property type="entry name" value="TPR"/>
    <property type="match status" value="2"/>
</dbReference>
<sequence>MTTQVNVFQTPADVAVVVQTVLRPSLLQAVRSVFAQDFDGRIHLLIGVDVQRGEGALLDRLAGECPSHVMMTILDPGYSTSRRHGGGYPNYYGGSLRTVLSYLANSPLVAYLDDNDWYGGNHLSLLSSAIKGKDWAWSGRWLVHPETLLPICRDEWDSVGGRPGINDRYGGFVQPSGLMMDREACHFVMPFWSLAAFPDGSGEDRLIFNELNRNLAGGATNQHSCFCTLSDHALHGEHHQREFARRGLGWVTDAAQIERISVLTEKARAAAGAGDWAAVKSAAASVLKIHPHHPEAHFLMGRQSRALGRKDEAVKSFTTAIAIDDSRPEWLDALADLFESCHKRKSAEKLRETRRRRFPSHPGRPPGDRAGS</sequence>
<proteinExistence type="predicted"/>
<organism evidence="3 4">
    <name type="scientific">Telmatospirillum siberiense</name>
    <dbReference type="NCBI Taxonomy" id="382514"/>
    <lineage>
        <taxon>Bacteria</taxon>
        <taxon>Pseudomonadati</taxon>
        <taxon>Pseudomonadota</taxon>
        <taxon>Alphaproteobacteria</taxon>
        <taxon>Rhodospirillales</taxon>
        <taxon>Rhodospirillaceae</taxon>
        <taxon>Telmatospirillum</taxon>
    </lineage>
</organism>
<gene>
    <name evidence="3" type="ORF">CWS72_14685</name>
</gene>
<dbReference type="PROSITE" id="PS50005">
    <property type="entry name" value="TPR"/>
    <property type="match status" value="1"/>
</dbReference>
<keyword evidence="4" id="KW-1185">Reference proteome</keyword>
<comment type="caution">
    <text evidence="3">The sequence shown here is derived from an EMBL/GenBank/DDBJ whole genome shotgun (WGS) entry which is preliminary data.</text>
</comment>
<dbReference type="AlphaFoldDB" id="A0A2N3PTK5"/>
<dbReference type="InterPro" id="IPR011990">
    <property type="entry name" value="TPR-like_helical_dom_sf"/>
</dbReference>
<accession>A0A2N3PTK5</accession>